<dbReference type="PANTHER" id="PTHR38706:SF2">
    <property type="match status" value="1"/>
</dbReference>
<feature type="compositionally biased region" description="Basic residues" evidence="1">
    <location>
        <begin position="529"/>
        <end position="545"/>
    </location>
</feature>
<feature type="compositionally biased region" description="Basic and acidic residues" evidence="1">
    <location>
        <begin position="341"/>
        <end position="353"/>
    </location>
</feature>
<dbReference type="AlphaFoldDB" id="A0A3B3T7Y0"/>
<keyword evidence="2" id="KW-1133">Transmembrane helix</keyword>
<keyword evidence="2" id="KW-0812">Transmembrane</keyword>
<keyword evidence="2" id="KW-0472">Membrane</keyword>
<reference evidence="3" key="2">
    <citation type="submission" date="2025-09" db="UniProtKB">
        <authorList>
            <consortium name="Ensembl"/>
        </authorList>
    </citation>
    <scope>IDENTIFICATION</scope>
</reference>
<dbReference type="PANTHER" id="PTHR38706">
    <property type="entry name" value="SI:CH211-198C19.1-RELATED"/>
    <property type="match status" value="1"/>
</dbReference>
<proteinExistence type="predicted"/>
<evidence type="ECO:0000313" key="3">
    <source>
        <dbReference type="Ensembl" id="ENSPKIP00000038396.1"/>
    </source>
</evidence>
<feature type="compositionally biased region" description="Polar residues" evidence="1">
    <location>
        <begin position="425"/>
        <end position="438"/>
    </location>
</feature>
<dbReference type="STRING" id="1676925.ENSPKIP00000038396"/>
<evidence type="ECO:0000256" key="1">
    <source>
        <dbReference type="SAM" id="MobiDB-lite"/>
    </source>
</evidence>
<dbReference type="Proteomes" id="UP000261540">
    <property type="component" value="Unplaced"/>
</dbReference>
<name>A0A3B3T7Y0_9TELE</name>
<evidence type="ECO:0000256" key="2">
    <source>
        <dbReference type="SAM" id="Phobius"/>
    </source>
</evidence>
<feature type="compositionally biased region" description="Polar residues" evidence="1">
    <location>
        <begin position="357"/>
        <end position="367"/>
    </location>
</feature>
<organism evidence="3 4">
    <name type="scientific">Paramormyrops kingsleyae</name>
    <dbReference type="NCBI Taxonomy" id="1676925"/>
    <lineage>
        <taxon>Eukaryota</taxon>
        <taxon>Metazoa</taxon>
        <taxon>Chordata</taxon>
        <taxon>Craniata</taxon>
        <taxon>Vertebrata</taxon>
        <taxon>Euteleostomi</taxon>
        <taxon>Actinopterygii</taxon>
        <taxon>Neopterygii</taxon>
        <taxon>Teleostei</taxon>
        <taxon>Osteoglossocephala</taxon>
        <taxon>Osteoglossomorpha</taxon>
        <taxon>Osteoglossiformes</taxon>
        <taxon>Mormyridae</taxon>
        <taxon>Paramormyrops</taxon>
    </lineage>
</organism>
<feature type="region of interest" description="Disordered" evidence="1">
    <location>
        <begin position="501"/>
        <end position="545"/>
    </location>
</feature>
<feature type="region of interest" description="Disordered" evidence="1">
    <location>
        <begin position="339"/>
        <end position="367"/>
    </location>
</feature>
<feature type="region of interest" description="Disordered" evidence="1">
    <location>
        <begin position="425"/>
        <end position="444"/>
    </location>
</feature>
<accession>A0A3B3T7Y0</accession>
<protein>
    <submittedName>
        <fullName evidence="3">Uncharacterized LOC111838501</fullName>
    </submittedName>
</protein>
<feature type="transmembrane region" description="Helical" evidence="2">
    <location>
        <begin position="461"/>
        <end position="480"/>
    </location>
</feature>
<dbReference type="GeneTree" id="ENSGT00730000111690"/>
<evidence type="ECO:0000313" key="4">
    <source>
        <dbReference type="Proteomes" id="UP000261540"/>
    </source>
</evidence>
<reference evidence="3" key="1">
    <citation type="submission" date="2025-08" db="UniProtKB">
        <authorList>
            <consortium name="Ensembl"/>
        </authorList>
    </citation>
    <scope>IDENTIFICATION</scope>
</reference>
<dbReference type="Ensembl" id="ENSPKIT00000019386.1">
    <property type="protein sequence ID" value="ENSPKIP00000038396.1"/>
    <property type="gene ID" value="ENSPKIG00000016187.1"/>
</dbReference>
<sequence>MEVSLDKSICCKAKHSGNEMKVLVYIQVNKFKYRLVDFLNAETTLCQCEYRHRFSEIAIGLSMIDKLHCLDDLRKVSFGCEFPRHGLKLLYWFAVNCVEFHPDGVMSLRCDPDEGDFGFHHYGNYEKLLPERKHFYLRYFVVGNLNPLTHPSAQDLPNYVRGTYGSNGSFEHNMDRIIISFNDIRNIITDVYITEHWHRSNCFRPDATYLLSPELLKIIQQMTLTGFLTRTATNDYMDKSSDVSDELHTNECAVECSNDNNVGFFNKPNTEGIQCEMLSRLGVKQSSPALFPESLCHLSRSWTDPVISKPFSFHNALQPVTQPEPQHQIYNQITQILPDMPKGDKVTPTETHKPAKSNMSSKHMGNKTCHSQPIFHPNFHQIHTADLVLRNETSCSICVSESGFPSSSPPPRPHHNSATNSILSESQTGLECQSQLSPTGKDKVSELQGSRSSCWVDSADAAVLSFLAVLAILVIQFYFVRLGTVLLAELLLGLAPIPDRQRASWRKPSSPHPESPAGSLPRASPVHSRSGKKWKRKKNKKCKKK</sequence>
<keyword evidence="4" id="KW-1185">Reference proteome</keyword>